<keyword evidence="2 5" id="KW-0808">Transferase</keyword>
<comment type="function">
    <text evidence="5">O-methyltransferase that catalyzes the 2 O-methylation steps in the ubiquinone biosynthetic pathway.</text>
</comment>
<dbReference type="PANTHER" id="PTHR43464:SF19">
    <property type="entry name" value="UBIQUINONE BIOSYNTHESIS O-METHYLTRANSFERASE, MITOCHONDRIAL"/>
    <property type="match status" value="1"/>
</dbReference>
<dbReference type="EMBL" id="CP157484">
    <property type="protein sequence ID" value="XBO38264.1"/>
    <property type="molecule type" value="Genomic_DNA"/>
</dbReference>
<evidence type="ECO:0000256" key="5">
    <source>
        <dbReference type="HAMAP-Rule" id="MF_00472"/>
    </source>
</evidence>
<dbReference type="HAMAP" id="MF_00472">
    <property type="entry name" value="UbiG"/>
    <property type="match status" value="1"/>
</dbReference>
<dbReference type="GO" id="GO:0010420">
    <property type="term" value="F:polyprenyldihydroxybenzoate methyltransferase activity"/>
    <property type="evidence" value="ECO:0007669"/>
    <property type="project" value="InterPro"/>
</dbReference>
<evidence type="ECO:0000256" key="1">
    <source>
        <dbReference type="ARBA" id="ARBA00022603"/>
    </source>
</evidence>
<proteinExistence type="inferred from homology"/>
<dbReference type="NCBIfam" id="TIGR01983">
    <property type="entry name" value="UbiG"/>
    <property type="match status" value="1"/>
</dbReference>
<dbReference type="Gene3D" id="3.40.50.150">
    <property type="entry name" value="Vaccinia Virus protein VP39"/>
    <property type="match status" value="1"/>
</dbReference>
<evidence type="ECO:0000256" key="4">
    <source>
        <dbReference type="ARBA" id="ARBA00022691"/>
    </source>
</evidence>
<keyword evidence="3 5" id="KW-0831">Ubiquinone biosynthesis</keyword>
<dbReference type="InterPro" id="IPR029063">
    <property type="entry name" value="SAM-dependent_MTases_sf"/>
</dbReference>
<feature type="binding site" evidence="5">
    <location>
        <position position="40"/>
    </location>
    <ligand>
        <name>S-adenosyl-L-methionine</name>
        <dbReference type="ChEBI" id="CHEBI:59789"/>
    </ligand>
</feature>
<dbReference type="SUPFAM" id="SSF53335">
    <property type="entry name" value="S-adenosyl-L-methionine-dependent methyltransferases"/>
    <property type="match status" value="1"/>
</dbReference>
<evidence type="ECO:0000313" key="6">
    <source>
        <dbReference type="EMBL" id="XBO38264.1"/>
    </source>
</evidence>
<comment type="similarity">
    <text evidence="5">Belongs to the methyltransferase superfamily. UbiG/COQ3 family.</text>
</comment>
<dbReference type="EC" id="2.1.1.222" evidence="5"/>
<accession>A0AAU7JDW5</accession>
<keyword evidence="1 5" id="KW-0489">Methyltransferase</keyword>
<name>A0AAU7JDW5_9HYPH</name>
<dbReference type="InterPro" id="IPR010233">
    <property type="entry name" value="UbiG_MeTrfase"/>
</dbReference>
<dbReference type="AlphaFoldDB" id="A0AAU7JDW5"/>
<keyword evidence="4 5" id="KW-0949">S-adenosyl-L-methionine</keyword>
<comment type="catalytic activity">
    <reaction evidence="5">
        <text>a 3-(all-trans-polyprenyl)benzene-1,2-diol + S-adenosyl-L-methionine = a 2-methoxy-6-(all-trans-polyprenyl)phenol + S-adenosyl-L-homocysteine + H(+)</text>
        <dbReference type="Rhea" id="RHEA:31411"/>
        <dbReference type="Rhea" id="RHEA-COMP:9550"/>
        <dbReference type="Rhea" id="RHEA-COMP:9551"/>
        <dbReference type="ChEBI" id="CHEBI:15378"/>
        <dbReference type="ChEBI" id="CHEBI:57856"/>
        <dbReference type="ChEBI" id="CHEBI:59789"/>
        <dbReference type="ChEBI" id="CHEBI:62729"/>
        <dbReference type="ChEBI" id="CHEBI:62731"/>
        <dbReference type="EC" id="2.1.1.222"/>
    </reaction>
</comment>
<feature type="binding site" evidence="5">
    <location>
        <position position="92"/>
    </location>
    <ligand>
        <name>S-adenosyl-L-methionine</name>
        <dbReference type="ChEBI" id="CHEBI:59789"/>
    </ligand>
</feature>
<dbReference type="GO" id="GO:0102208">
    <property type="term" value="F:2-polyprenyl-6-hydroxyphenol methylase activity"/>
    <property type="evidence" value="ECO:0007669"/>
    <property type="project" value="UniProtKB-EC"/>
</dbReference>
<gene>
    <name evidence="5 6" type="primary">ubiG</name>
    <name evidence="6" type="ORF">ABEG18_21555</name>
</gene>
<feature type="binding site" evidence="5">
    <location>
        <position position="135"/>
    </location>
    <ligand>
        <name>S-adenosyl-L-methionine</name>
        <dbReference type="ChEBI" id="CHEBI:59789"/>
    </ligand>
</feature>
<dbReference type="GO" id="GO:0032259">
    <property type="term" value="P:methylation"/>
    <property type="evidence" value="ECO:0007669"/>
    <property type="project" value="UniProtKB-KW"/>
</dbReference>
<dbReference type="Pfam" id="PF13489">
    <property type="entry name" value="Methyltransf_23"/>
    <property type="match status" value="1"/>
</dbReference>
<reference evidence="6" key="1">
    <citation type="submission" date="2024-05" db="EMBL/GenBank/DDBJ databases">
        <authorList>
            <person name="Kim S."/>
            <person name="Heo J."/>
            <person name="Choi H."/>
            <person name="Choi Y."/>
            <person name="Kwon S.-W."/>
            <person name="Kim Y."/>
        </authorList>
    </citation>
    <scope>NUCLEOTIDE SEQUENCE</scope>
    <source>
        <strain evidence="6">KACC 23698</strain>
    </source>
</reference>
<dbReference type="CDD" id="cd02440">
    <property type="entry name" value="AdoMet_MTases"/>
    <property type="match status" value="1"/>
</dbReference>
<dbReference type="RefSeq" id="WP_406855102.1">
    <property type="nucleotide sequence ID" value="NZ_CP157484.1"/>
</dbReference>
<comment type="catalytic activity">
    <reaction evidence="5">
        <text>a 3-demethylubiquinol + S-adenosyl-L-methionine = a ubiquinol + S-adenosyl-L-homocysteine + H(+)</text>
        <dbReference type="Rhea" id="RHEA:44380"/>
        <dbReference type="Rhea" id="RHEA-COMP:9566"/>
        <dbReference type="Rhea" id="RHEA-COMP:10914"/>
        <dbReference type="ChEBI" id="CHEBI:15378"/>
        <dbReference type="ChEBI" id="CHEBI:17976"/>
        <dbReference type="ChEBI" id="CHEBI:57856"/>
        <dbReference type="ChEBI" id="CHEBI:59789"/>
        <dbReference type="ChEBI" id="CHEBI:84422"/>
        <dbReference type="EC" id="2.1.1.64"/>
    </reaction>
</comment>
<sequence>MSAGAGTIDEAEVARFERIARTWWDPDGAMKTLHRFNPVRLEYVRDAVARHWARDAQGGRPLEGLTVLDVGCGGGLLCEPLARLGASVTGIDPAPTNVEVARLHAEKVGLDVTYRRAAVEDLVAEGARFDVVLAMEVVEHVSDVGFFVESCCAAVKPGGLLFMATLNRTMKAFALAIVGAEYVLGWLPKGTHQWEKFVTPEELAAALHGAGFKLRDEVGVVYNPLGRTWRTSSDMSVNYMVCAGPKAVPGAAPASTP</sequence>
<dbReference type="PANTHER" id="PTHR43464">
    <property type="entry name" value="METHYLTRANSFERASE"/>
    <property type="match status" value="1"/>
</dbReference>
<evidence type="ECO:0000256" key="2">
    <source>
        <dbReference type="ARBA" id="ARBA00022679"/>
    </source>
</evidence>
<organism evidence="6">
    <name type="scientific">Alsobacter sp. KACC 23698</name>
    <dbReference type="NCBI Taxonomy" id="3149229"/>
    <lineage>
        <taxon>Bacteria</taxon>
        <taxon>Pseudomonadati</taxon>
        <taxon>Pseudomonadota</taxon>
        <taxon>Alphaproteobacteria</taxon>
        <taxon>Hyphomicrobiales</taxon>
        <taxon>Alsobacteraceae</taxon>
        <taxon>Alsobacter</taxon>
    </lineage>
</organism>
<protein>
    <recommendedName>
        <fullName evidence="5">Ubiquinone biosynthesis O-methyltransferase</fullName>
    </recommendedName>
    <alternativeName>
        <fullName evidence="5">2-polyprenyl-6-hydroxyphenol methylase</fullName>
        <ecNumber evidence="5">2.1.1.222</ecNumber>
    </alternativeName>
    <alternativeName>
        <fullName evidence="5">3-demethylubiquinone 3-O-methyltransferase</fullName>
        <ecNumber evidence="5">2.1.1.64</ecNumber>
    </alternativeName>
</protein>
<comment type="pathway">
    <text evidence="5">Cofactor biosynthesis; ubiquinone biosynthesis.</text>
</comment>
<feature type="binding site" evidence="5">
    <location>
        <position position="71"/>
    </location>
    <ligand>
        <name>S-adenosyl-L-methionine</name>
        <dbReference type="ChEBI" id="CHEBI:59789"/>
    </ligand>
</feature>
<evidence type="ECO:0000256" key="3">
    <source>
        <dbReference type="ARBA" id="ARBA00022688"/>
    </source>
</evidence>
<dbReference type="EC" id="2.1.1.64" evidence="5"/>
<dbReference type="GO" id="GO:0061542">
    <property type="term" value="F:3-demethylubiquinol 3-O-methyltransferase activity"/>
    <property type="evidence" value="ECO:0007669"/>
    <property type="project" value="UniProtKB-UniRule"/>
</dbReference>